<evidence type="ECO:0000256" key="1">
    <source>
        <dbReference type="SAM" id="MobiDB-lite"/>
    </source>
</evidence>
<feature type="region of interest" description="Disordered" evidence="1">
    <location>
        <begin position="16"/>
        <end position="160"/>
    </location>
</feature>
<feature type="compositionally biased region" description="Polar residues" evidence="1">
    <location>
        <begin position="16"/>
        <end position="26"/>
    </location>
</feature>
<feature type="compositionally biased region" description="Polar residues" evidence="1">
    <location>
        <begin position="76"/>
        <end position="97"/>
    </location>
</feature>
<dbReference type="AlphaFoldDB" id="A0A0A9HA87"/>
<protein>
    <submittedName>
        <fullName evidence="2">Uncharacterized protein</fullName>
    </submittedName>
</protein>
<dbReference type="EMBL" id="GBRH01168063">
    <property type="protein sequence ID" value="JAE29833.1"/>
    <property type="molecule type" value="Transcribed_RNA"/>
</dbReference>
<sequence>MENRAVMAETMLEATLQYQSSQQKAQLPSPSPSPRTPTRDASPGQANQDSSQEFQPRRISLLAPFSLGWRDKNKGKQNNTDESTNGKLNNNTEQSVETPKKDDEKHGKLPNEGEQRVETPKRDSELRLETPKMDDDLSSVQRTTNNMSGQEDQLEEIKLD</sequence>
<evidence type="ECO:0000313" key="2">
    <source>
        <dbReference type="EMBL" id="JAE29833.1"/>
    </source>
</evidence>
<feature type="compositionally biased region" description="Basic and acidic residues" evidence="1">
    <location>
        <begin position="98"/>
        <end position="135"/>
    </location>
</feature>
<reference evidence="2" key="2">
    <citation type="journal article" date="2015" name="Data Brief">
        <title>Shoot transcriptome of the giant reed, Arundo donax.</title>
        <authorList>
            <person name="Barrero R.A."/>
            <person name="Guerrero F.D."/>
            <person name="Moolhuijzen P."/>
            <person name="Goolsby J.A."/>
            <person name="Tidwell J."/>
            <person name="Bellgard S.E."/>
            <person name="Bellgard M.I."/>
        </authorList>
    </citation>
    <scope>NUCLEOTIDE SEQUENCE</scope>
    <source>
        <tissue evidence="2">Shoot tissue taken approximately 20 cm above the soil surface</tissue>
    </source>
</reference>
<feature type="compositionally biased region" description="Polar residues" evidence="1">
    <location>
        <begin position="44"/>
        <end position="54"/>
    </location>
</feature>
<reference evidence="2" key="1">
    <citation type="submission" date="2014-09" db="EMBL/GenBank/DDBJ databases">
        <authorList>
            <person name="Magalhaes I.L.F."/>
            <person name="Oliveira U."/>
            <person name="Santos F.R."/>
            <person name="Vidigal T.H.D.A."/>
            <person name="Brescovit A.D."/>
            <person name="Santos A.J."/>
        </authorList>
    </citation>
    <scope>NUCLEOTIDE SEQUENCE</scope>
    <source>
        <tissue evidence="2">Shoot tissue taken approximately 20 cm above the soil surface</tissue>
    </source>
</reference>
<proteinExistence type="predicted"/>
<organism evidence="2">
    <name type="scientific">Arundo donax</name>
    <name type="common">Giant reed</name>
    <name type="synonym">Donax arundinaceus</name>
    <dbReference type="NCBI Taxonomy" id="35708"/>
    <lineage>
        <taxon>Eukaryota</taxon>
        <taxon>Viridiplantae</taxon>
        <taxon>Streptophyta</taxon>
        <taxon>Embryophyta</taxon>
        <taxon>Tracheophyta</taxon>
        <taxon>Spermatophyta</taxon>
        <taxon>Magnoliopsida</taxon>
        <taxon>Liliopsida</taxon>
        <taxon>Poales</taxon>
        <taxon>Poaceae</taxon>
        <taxon>PACMAD clade</taxon>
        <taxon>Arundinoideae</taxon>
        <taxon>Arundineae</taxon>
        <taxon>Arundo</taxon>
    </lineage>
</organism>
<name>A0A0A9HA87_ARUDO</name>
<accession>A0A0A9HA87</accession>
<feature type="compositionally biased region" description="Polar residues" evidence="1">
    <location>
        <begin position="138"/>
        <end position="151"/>
    </location>
</feature>